<keyword evidence="2" id="KW-1185">Reference proteome</keyword>
<evidence type="ECO:0000313" key="2">
    <source>
        <dbReference type="Proteomes" id="UP000076858"/>
    </source>
</evidence>
<comment type="caution">
    <text evidence="1">The sequence shown here is derived from an EMBL/GenBank/DDBJ whole genome shotgun (WGS) entry which is preliminary data.</text>
</comment>
<sequence length="207" mass="23954">FIQESANHPLKESNVENWWENVLKPGIKRISVDYSRQRARLIRETKFFYQSCIQKIAEAYTFDWVAFQQLRKFSKSWEESTLKGYGIRSRCFEDVEEASIFHINRARNNYRKWCIDKIIAPNGTCLSTKEEISAEIVAQITKIFKTQPSPDILAGSEFLEGVRDCFKPTPNLTAPISLLEIRAALIVIKSNKSPGTDGIPYEFYVEF</sequence>
<name>A0A164FZT5_9CRUS</name>
<evidence type="ECO:0000313" key="1">
    <source>
        <dbReference type="EMBL" id="KZR98346.1"/>
    </source>
</evidence>
<dbReference type="AlphaFoldDB" id="A0A164FZT5"/>
<evidence type="ECO:0008006" key="3">
    <source>
        <dbReference type="Google" id="ProtNLM"/>
    </source>
</evidence>
<dbReference type="Proteomes" id="UP000076858">
    <property type="component" value="Unassembled WGS sequence"/>
</dbReference>
<feature type="non-terminal residue" evidence="1">
    <location>
        <position position="207"/>
    </location>
</feature>
<dbReference type="OrthoDB" id="6365292at2759"/>
<proteinExistence type="predicted"/>
<feature type="non-terminal residue" evidence="1">
    <location>
        <position position="1"/>
    </location>
</feature>
<gene>
    <name evidence="1" type="ORF">APZ42_006281</name>
</gene>
<protein>
    <recommendedName>
        <fullName evidence="3">Reverse transcriptase domain-containing protein</fullName>
    </recommendedName>
</protein>
<organism evidence="1 2">
    <name type="scientific">Daphnia magna</name>
    <dbReference type="NCBI Taxonomy" id="35525"/>
    <lineage>
        <taxon>Eukaryota</taxon>
        <taxon>Metazoa</taxon>
        <taxon>Ecdysozoa</taxon>
        <taxon>Arthropoda</taxon>
        <taxon>Crustacea</taxon>
        <taxon>Branchiopoda</taxon>
        <taxon>Diplostraca</taxon>
        <taxon>Cladocera</taxon>
        <taxon>Anomopoda</taxon>
        <taxon>Daphniidae</taxon>
        <taxon>Daphnia</taxon>
    </lineage>
</organism>
<dbReference type="EMBL" id="LRGB01017408">
    <property type="protein sequence ID" value="KZR98346.1"/>
    <property type="molecule type" value="Genomic_DNA"/>
</dbReference>
<reference evidence="1 2" key="1">
    <citation type="submission" date="2016-03" db="EMBL/GenBank/DDBJ databases">
        <title>EvidentialGene: Evidence-directed Construction of Genes on Genomes.</title>
        <authorList>
            <person name="Gilbert D.G."/>
            <person name="Choi J.-H."/>
            <person name="Mockaitis K."/>
            <person name="Colbourne J."/>
            <person name="Pfrender M."/>
        </authorList>
    </citation>
    <scope>NUCLEOTIDE SEQUENCE [LARGE SCALE GENOMIC DNA]</scope>
    <source>
        <strain evidence="1 2">Xinb3</strain>
        <tissue evidence="1">Complete organism</tissue>
    </source>
</reference>
<accession>A0A164FZT5</accession>